<comment type="caution">
    <text evidence="1">The sequence shown here is derived from an EMBL/GenBank/DDBJ whole genome shotgun (WGS) entry which is preliminary data.</text>
</comment>
<evidence type="ECO:0000313" key="1">
    <source>
        <dbReference type="EMBL" id="MEM0519665.1"/>
    </source>
</evidence>
<dbReference type="Proteomes" id="UP001388259">
    <property type="component" value="Unassembled WGS sequence"/>
</dbReference>
<gene>
    <name evidence="2" type="ORF">VZD24_14985</name>
    <name evidence="1" type="ORF">VZD85_14985</name>
</gene>
<protein>
    <submittedName>
        <fullName evidence="1">Uncharacterized protein</fullName>
    </submittedName>
</protein>
<evidence type="ECO:0000313" key="2">
    <source>
        <dbReference type="EMBL" id="MEM0574828.1"/>
    </source>
</evidence>
<sequence>MQKLAELNDLIDKSIALNITYNLSVENYRYNNEWVTDLQPNYFSKQIKKIEKLLDKNINYDENNHVKFLKLIYQDVIEAYKELTKFNYEDYSSLDYSMHKWDAEIVFPKVAPLKDALILELPNPENQFGDRAEYILEIIKGFFDIDFDESLNQEKLNELLAKSYNIEESEFNTIYAKAHLSYVITLHHQLIKEIIYKLDSLLSVIQKLEDFSDDNKTDLDEIINNPNGIKLEFAMTKKDIAIFFHSLHELKIIKTDTDNIHNSQTKLKAFIDNSNIYYKNNKNLTRVGNIKKQFTDLNNKDINGDEVEFLENLIDKFESRLEEVKARES</sequence>
<dbReference type="EMBL" id="JAZBJM010000021">
    <property type="protein sequence ID" value="MEM0519665.1"/>
    <property type="molecule type" value="Genomic_DNA"/>
</dbReference>
<dbReference type="EMBL" id="JBANCF010000024">
    <property type="protein sequence ID" value="MEM0574828.1"/>
    <property type="molecule type" value="Genomic_DNA"/>
</dbReference>
<dbReference type="Proteomes" id="UP001390963">
    <property type="component" value="Unassembled WGS sequence"/>
</dbReference>
<evidence type="ECO:0000313" key="3">
    <source>
        <dbReference type="Proteomes" id="UP001388259"/>
    </source>
</evidence>
<keyword evidence="4" id="KW-1185">Reference proteome</keyword>
<reference evidence="1 4" key="1">
    <citation type="submission" date="2024-01" db="EMBL/GenBank/DDBJ databases">
        <title>Aequorivita flavus sp. nov., isolated from deep-sea sediment.</title>
        <authorList>
            <person name="Chen X."/>
        </authorList>
    </citation>
    <scope>NUCLEOTIDE SEQUENCE</scope>
    <source>
        <strain evidence="1">MCCC 1A16923</strain>
        <strain evidence="2 4">MCCC 1A16935</strain>
    </source>
</reference>
<name>A0AB35YWU4_9FLAO</name>
<proteinExistence type="predicted"/>
<organism evidence="1 3">
    <name type="scientific">Aequorivita flava</name>
    <dbReference type="NCBI Taxonomy" id="3114371"/>
    <lineage>
        <taxon>Bacteria</taxon>
        <taxon>Pseudomonadati</taxon>
        <taxon>Bacteroidota</taxon>
        <taxon>Flavobacteriia</taxon>
        <taxon>Flavobacteriales</taxon>
        <taxon>Flavobacteriaceae</taxon>
        <taxon>Aequorivita</taxon>
    </lineage>
</organism>
<dbReference type="RefSeq" id="WP_342688078.1">
    <property type="nucleotide sequence ID" value="NZ_JAZBJM010000021.1"/>
</dbReference>
<evidence type="ECO:0000313" key="4">
    <source>
        <dbReference type="Proteomes" id="UP001390963"/>
    </source>
</evidence>
<dbReference type="AlphaFoldDB" id="A0AB35YWU4"/>
<accession>A0AB35YWU4</accession>